<sequence length="75" mass="8796">MLKTFTFDEDQLRVHNERFECDPVEDDKDIEDALKTPPLLANDAARTPLYLGNYAMVKHIPEMMSTKQRWSPKSR</sequence>
<gene>
    <name evidence="1" type="ORF">Cantr_02163</name>
</gene>
<keyword evidence="2" id="KW-1185">Reference proteome</keyword>
<evidence type="ECO:0000313" key="1">
    <source>
        <dbReference type="EMBL" id="RCK66429.1"/>
    </source>
</evidence>
<dbReference type="Proteomes" id="UP000253472">
    <property type="component" value="Unassembled WGS sequence"/>
</dbReference>
<dbReference type="AlphaFoldDB" id="A0A367YLH4"/>
<dbReference type="EMBL" id="QLNQ01000015">
    <property type="protein sequence ID" value="RCK66429.1"/>
    <property type="molecule type" value="Genomic_DNA"/>
</dbReference>
<proteinExistence type="predicted"/>
<protein>
    <submittedName>
        <fullName evidence="1">Uncharacterized protein</fullName>
    </submittedName>
</protein>
<organism evidence="1 2">
    <name type="scientific">Candida viswanathii</name>
    <dbReference type="NCBI Taxonomy" id="5486"/>
    <lineage>
        <taxon>Eukaryota</taxon>
        <taxon>Fungi</taxon>
        <taxon>Dikarya</taxon>
        <taxon>Ascomycota</taxon>
        <taxon>Saccharomycotina</taxon>
        <taxon>Pichiomycetes</taxon>
        <taxon>Debaryomycetaceae</taxon>
        <taxon>Candida/Lodderomyces clade</taxon>
        <taxon>Candida</taxon>
    </lineage>
</organism>
<reference evidence="1 2" key="1">
    <citation type="submission" date="2018-06" db="EMBL/GenBank/DDBJ databases">
        <title>Whole genome sequencing of Candida tropicalis (genome annotated by CSBL at Korea University).</title>
        <authorList>
            <person name="Ahn J."/>
        </authorList>
    </citation>
    <scope>NUCLEOTIDE SEQUENCE [LARGE SCALE GENOMIC DNA]</scope>
    <source>
        <strain evidence="1 2">ATCC 20962</strain>
    </source>
</reference>
<comment type="caution">
    <text evidence="1">The sequence shown here is derived from an EMBL/GenBank/DDBJ whole genome shotgun (WGS) entry which is preliminary data.</text>
</comment>
<accession>A0A367YLH4</accession>
<name>A0A367YLH4_9ASCO</name>
<evidence type="ECO:0000313" key="2">
    <source>
        <dbReference type="Proteomes" id="UP000253472"/>
    </source>
</evidence>